<dbReference type="EMBL" id="JABTCF010000001">
    <property type="protein sequence ID" value="MBD0776818.1"/>
    <property type="molecule type" value="Genomic_DNA"/>
</dbReference>
<evidence type="ECO:0000313" key="3">
    <source>
        <dbReference type="EMBL" id="MBD0776818.1"/>
    </source>
</evidence>
<evidence type="ECO:0000256" key="1">
    <source>
        <dbReference type="SAM" id="Phobius"/>
    </source>
</evidence>
<dbReference type="Proteomes" id="UP001166021">
    <property type="component" value="Unassembled WGS sequence"/>
</dbReference>
<keyword evidence="4" id="KW-1185">Reference proteome</keyword>
<keyword evidence="1" id="KW-1133">Transmembrane helix</keyword>
<dbReference type="PANTHER" id="PTHR36109:SF2">
    <property type="entry name" value="MEMBRANE PROTEIN"/>
    <property type="match status" value="1"/>
</dbReference>
<gene>
    <name evidence="3" type="ORF">HPE56_03340</name>
</gene>
<dbReference type="Pfam" id="PF11181">
    <property type="entry name" value="YflT"/>
    <property type="match status" value="1"/>
</dbReference>
<evidence type="ECO:0000313" key="4">
    <source>
        <dbReference type="Proteomes" id="UP001166021"/>
    </source>
</evidence>
<comment type="caution">
    <text evidence="3">The sequence shown here is derived from an EMBL/GenBank/DDBJ whole genome shotgun (WGS) entry which is preliminary data.</text>
</comment>
<feature type="domain" description="General stress protein 17M-like" evidence="2">
    <location>
        <begin position="6"/>
        <end position="73"/>
    </location>
</feature>
<name>A0ABR7UWM2_9FLAO</name>
<dbReference type="PANTHER" id="PTHR36109">
    <property type="entry name" value="MEMBRANE PROTEIN-RELATED"/>
    <property type="match status" value="1"/>
</dbReference>
<reference evidence="3" key="1">
    <citation type="submission" date="2020-05" db="EMBL/GenBank/DDBJ databases">
        <title>The draft genome sequence of Maribacter sp. ANRC-HE7.</title>
        <authorList>
            <person name="Mu L."/>
        </authorList>
    </citation>
    <scope>NUCLEOTIDE SEQUENCE</scope>
    <source>
        <strain evidence="3">ANRC-HE7</strain>
    </source>
</reference>
<protein>
    <submittedName>
        <fullName evidence="3">DUF1269 domain-containing protein</fullName>
    </submittedName>
</protein>
<accession>A0ABR7UWM2</accession>
<evidence type="ECO:0000259" key="2">
    <source>
        <dbReference type="Pfam" id="PF11181"/>
    </source>
</evidence>
<keyword evidence="1" id="KW-0812">Transmembrane</keyword>
<feature type="transmembrane region" description="Helical" evidence="1">
    <location>
        <begin position="64"/>
        <end position="84"/>
    </location>
</feature>
<proteinExistence type="predicted"/>
<dbReference type="RefSeq" id="WP_188242330.1">
    <property type="nucleotide sequence ID" value="NZ_JABTCF010000001.1"/>
</dbReference>
<organism evidence="3 4">
    <name type="scientific">Maribacter aquimaris</name>
    <dbReference type="NCBI Taxonomy" id="2737171"/>
    <lineage>
        <taxon>Bacteria</taxon>
        <taxon>Pseudomonadati</taxon>
        <taxon>Bacteroidota</taxon>
        <taxon>Flavobacteriia</taxon>
        <taxon>Flavobacteriales</taxon>
        <taxon>Flavobacteriaceae</taxon>
        <taxon>Maribacter</taxon>
    </lineage>
</organism>
<dbReference type="InterPro" id="IPR025889">
    <property type="entry name" value="GSP17M-like_dom"/>
</dbReference>
<sequence>MKNGVTVAICESHHQAEKVVKELNESGFNMKKLSIVGKDYHEEDKVIGFYNIGDRMKNWGSAGAFWGGIWGLIFGAGFFLIPGIGPVMFAGPIVSSLIGGLEGAAVVGGLSALGAALFSIGIPKDSVIHYEKALKADKFLVMAHGTIEDLERAKKIMTDSSASEVHLHSEETVRP</sequence>
<feature type="transmembrane region" description="Helical" evidence="1">
    <location>
        <begin position="104"/>
        <end position="122"/>
    </location>
</feature>
<dbReference type="InterPro" id="IPR052948">
    <property type="entry name" value="Low_temp-induced_all0457"/>
</dbReference>
<keyword evidence="1" id="KW-0472">Membrane</keyword>